<comment type="function">
    <text evidence="1">Transcriptional repressor of xylose-utilizing enzymes.</text>
</comment>
<dbReference type="Pfam" id="PF00480">
    <property type="entry name" value="ROK"/>
    <property type="match status" value="1"/>
</dbReference>
<dbReference type="SUPFAM" id="SSF53067">
    <property type="entry name" value="Actin-like ATPase domain"/>
    <property type="match status" value="1"/>
</dbReference>
<dbReference type="PROSITE" id="PS01125">
    <property type="entry name" value="ROK"/>
    <property type="match status" value="1"/>
</dbReference>
<dbReference type="InterPro" id="IPR011991">
    <property type="entry name" value="ArsR-like_HTH"/>
</dbReference>
<proteinExistence type="inferred from homology"/>
<name>A0A8S0W4T6_9FIRM</name>
<dbReference type="PANTHER" id="PTHR18964:SF110">
    <property type="entry name" value="TRANSCRIPTIONAL REGULATOR, XYLR-RELATED"/>
    <property type="match status" value="1"/>
</dbReference>
<reference evidence="4" key="2">
    <citation type="submission" date="2020-01" db="EMBL/GenBank/DDBJ databases">
        <authorList>
            <person name="Hornung B."/>
        </authorList>
    </citation>
    <scope>NUCLEOTIDE SEQUENCE</scope>
    <source>
        <strain evidence="4">PacBioINE</strain>
    </source>
</reference>
<dbReference type="GO" id="GO:0042732">
    <property type="term" value="P:D-xylose metabolic process"/>
    <property type="evidence" value="ECO:0007669"/>
    <property type="project" value="UniProtKB-KW"/>
</dbReference>
<dbReference type="InterPro" id="IPR036390">
    <property type="entry name" value="WH_DNA-bd_sf"/>
</dbReference>
<evidence type="ECO:0000313" key="6">
    <source>
        <dbReference type="Proteomes" id="UP001071230"/>
    </source>
</evidence>
<dbReference type="SUPFAM" id="SSF46785">
    <property type="entry name" value="Winged helix' DNA-binding domain"/>
    <property type="match status" value="1"/>
</dbReference>
<dbReference type="Pfam" id="PF13412">
    <property type="entry name" value="HTH_24"/>
    <property type="match status" value="1"/>
</dbReference>
<evidence type="ECO:0000313" key="4">
    <source>
        <dbReference type="EMBL" id="CAA7602608.1"/>
    </source>
</evidence>
<dbReference type="InterPro" id="IPR000600">
    <property type="entry name" value="ROK"/>
</dbReference>
<dbReference type="EMBL" id="CDGJ01000048">
    <property type="protein sequence ID" value="CEJ07245.1"/>
    <property type="molecule type" value="Genomic_DNA"/>
</dbReference>
<dbReference type="CDD" id="cd00090">
    <property type="entry name" value="HTH_ARSR"/>
    <property type="match status" value="1"/>
</dbReference>
<evidence type="ECO:0000313" key="5">
    <source>
        <dbReference type="EMBL" id="CEJ07245.1"/>
    </source>
</evidence>
<accession>A0A8S0W4T6</accession>
<dbReference type="Proteomes" id="UP001071230">
    <property type="component" value="Unassembled WGS sequence"/>
</dbReference>
<evidence type="ECO:0000256" key="1">
    <source>
        <dbReference type="ARBA" id="ARBA00002486"/>
    </source>
</evidence>
<keyword evidence="3" id="KW-0859">Xylose metabolism</keyword>
<dbReference type="InterPro" id="IPR049874">
    <property type="entry name" value="ROK_cs"/>
</dbReference>
<protein>
    <submittedName>
        <fullName evidence="4">ROK family</fullName>
    </submittedName>
    <submittedName>
        <fullName evidence="5">Xylose repressor</fullName>
    </submittedName>
</protein>
<dbReference type="PANTHER" id="PTHR18964">
    <property type="entry name" value="ROK (REPRESSOR, ORF, KINASE) FAMILY"/>
    <property type="match status" value="1"/>
</dbReference>
<dbReference type="AlphaFoldDB" id="A0A8S0W4T6"/>
<dbReference type="EMBL" id="LR746496">
    <property type="protein sequence ID" value="CAA7602608.1"/>
    <property type="molecule type" value="Genomic_DNA"/>
</dbReference>
<evidence type="ECO:0000256" key="3">
    <source>
        <dbReference type="ARBA" id="ARBA00022629"/>
    </source>
</evidence>
<comment type="similarity">
    <text evidence="2">Belongs to the ROK (NagC/XylR) family.</text>
</comment>
<dbReference type="Proteomes" id="UP000836597">
    <property type="component" value="Chromosome"/>
</dbReference>
<keyword evidence="3" id="KW-0119">Carbohydrate metabolism</keyword>
<organism evidence="4">
    <name type="scientific">Acididesulfobacillus acetoxydans</name>
    <dbReference type="NCBI Taxonomy" id="1561005"/>
    <lineage>
        <taxon>Bacteria</taxon>
        <taxon>Bacillati</taxon>
        <taxon>Bacillota</taxon>
        <taxon>Clostridia</taxon>
        <taxon>Eubacteriales</taxon>
        <taxon>Peptococcaceae</taxon>
        <taxon>Acididesulfobacillus</taxon>
    </lineage>
</organism>
<dbReference type="KEGG" id="aacx:DEACI_3287"/>
<dbReference type="InterPro" id="IPR036388">
    <property type="entry name" value="WH-like_DNA-bd_sf"/>
</dbReference>
<evidence type="ECO:0000256" key="2">
    <source>
        <dbReference type="ARBA" id="ARBA00006479"/>
    </source>
</evidence>
<reference evidence="5" key="1">
    <citation type="submission" date="2014-11" db="EMBL/GenBank/DDBJ databases">
        <authorList>
            <person name="Hornung B.V."/>
        </authorList>
    </citation>
    <scope>NUCLEOTIDE SEQUENCE</scope>
    <source>
        <strain evidence="5">INE</strain>
    </source>
</reference>
<gene>
    <name evidence="5" type="ORF">DEACI_1706</name>
    <name evidence="4" type="ORF">DEACI_3287</name>
</gene>
<dbReference type="InterPro" id="IPR043129">
    <property type="entry name" value="ATPase_NBD"/>
</dbReference>
<sequence>MLWPDNIVQETIKDANGKRILNLLYKERQLTKQEIARSLGLSIPTVISNVNDLMAEGLVEEAGVADSTGGRKPVIIRFKADARHAFGVDISPSEGRVILTDLDCRILEKDSFPIRELRKYEHIADQVCRIIEEMIDRCSLKRKEILGVGFSLPGTVNEESLVLQNAPNLGIANISLREFADRLNLPVYIENEANAAAYAESALGVVKEMNNLVYVSITKGIGTGIVIKDHLYKGKNKRAGEFGHMTVVAHGKACNCGREGCWEVYASERGLLDDYRAGGGPAVTGIDEVFARVREGEPAAREALDTYLEYLAIGIQNIILMLDPDYVVLGGGLTKYKDVFFEELTRKVFVPNNFFTGGDTKILLSKLGEDASILGAALLPMQTLFFLEEKVI</sequence>
<dbReference type="Gene3D" id="1.10.10.10">
    <property type="entry name" value="Winged helix-like DNA-binding domain superfamily/Winged helix DNA-binding domain"/>
    <property type="match status" value="1"/>
</dbReference>
<dbReference type="RefSeq" id="WP_240985946.1">
    <property type="nucleotide sequence ID" value="NZ_CDGJ01000048.1"/>
</dbReference>
<dbReference type="Gene3D" id="3.30.420.40">
    <property type="match status" value="2"/>
</dbReference>
<keyword evidence="6" id="KW-1185">Reference proteome</keyword>